<evidence type="ECO:0000313" key="2">
    <source>
        <dbReference type="Proteomes" id="UP000318422"/>
    </source>
</evidence>
<sequence>MTFTAWCEEVRAKGEKFISDYAPVWDYAKKVSLPEEFVMLAFQVFKDRYTNGEKGKRKTYSDWRATFLNAIKADWFRLWRVDADGRYCLTSAGLQADLEHRKAA</sequence>
<protein>
    <submittedName>
        <fullName evidence="1">Uncharacterized protein</fullName>
    </submittedName>
</protein>
<reference evidence="1 2" key="1">
    <citation type="submission" date="2019-06" db="EMBL/GenBank/DDBJ databases">
        <title>Whole genome shotgun sequence of Zoogloea ramigera NBRC 15342.</title>
        <authorList>
            <person name="Hosoyama A."/>
            <person name="Uohara A."/>
            <person name="Ohji S."/>
            <person name="Ichikawa N."/>
        </authorList>
    </citation>
    <scope>NUCLEOTIDE SEQUENCE [LARGE SCALE GENOMIC DNA]</scope>
    <source>
        <strain evidence="1 2">NBRC 15342</strain>
    </source>
</reference>
<name>A0A4Y4CZJ8_ZOORA</name>
<gene>
    <name evidence="1" type="ORF">ZRA01_36050</name>
</gene>
<comment type="caution">
    <text evidence="1">The sequence shown here is derived from an EMBL/GenBank/DDBJ whole genome shotgun (WGS) entry which is preliminary data.</text>
</comment>
<evidence type="ECO:0000313" key="1">
    <source>
        <dbReference type="EMBL" id="GEC97532.1"/>
    </source>
</evidence>
<keyword evidence="2" id="KW-1185">Reference proteome</keyword>
<dbReference type="Proteomes" id="UP000318422">
    <property type="component" value="Unassembled WGS sequence"/>
</dbReference>
<dbReference type="AlphaFoldDB" id="A0A4Y4CZJ8"/>
<organism evidence="1 2">
    <name type="scientific">Zoogloea ramigera</name>
    <dbReference type="NCBI Taxonomy" id="350"/>
    <lineage>
        <taxon>Bacteria</taxon>
        <taxon>Pseudomonadati</taxon>
        <taxon>Pseudomonadota</taxon>
        <taxon>Betaproteobacteria</taxon>
        <taxon>Rhodocyclales</taxon>
        <taxon>Zoogloeaceae</taxon>
        <taxon>Zoogloea</taxon>
    </lineage>
</organism>
<accession>A0A4Y4CZJ8</accession>
<dbReference type="EMBL" id="BJNV01000096">
    <property type="protein sequence ID" value="GEC97532.1"/>
    <property type="molecule type" value="Genomic_DNA"/>
</dbReference>
<proteinExistence type="predicted"/>
<dbReference type="RefSeq" id="WP_246093746.1">
    <property type="nucleotide sequence ID" value="NZ_BJNV01000096.1"/>
</dbReference>